<comment type="similarity">
    <text evidence="10">Belongs to the PP2C family.</text>
</comment>
<feature type="region of interest" description="Disordered" evidence="11">
    <location>
        <begin position="2645"/>
        <end position="2670"/>
    </location>
</feature>
<keyword evidence="4 9" id="KW-0378">Hydrolase</keyword>
<dbReference type="InterPro" id="IPR014016">
    <property type="entry name" value="UvrD-like_ATP-bd"/>
</dbReference>
<dbReference type="PROSITE" id="PS51746">
    <property type="entry name" value="PPM_2"/>
    <property type="match status" value="1"/>
</dbReference>
<evidence type="ECO:0000313" key="14">
    <source>
        <dbReference type="EMBL" id="EGB04424.1"/>
    </source>
</evidence>
<feature type="region of interest" description="Disordered" evidence="11">
    <location>
        <begin position="1249"/>
        <end position="1357"/>
    </location>
</feature>
<evidence type="ECO:0000256" key="3">
    <source>
        <dbReference type="ARBA" id="ARBA00022741"/>
    </source>
</evidence>
<feature type="region of interest" description="Disordered" evidence="11">
    <location>
        <begin position="390"/>
        <end position="460"/>
    </location>
</feature>
<dbReference type="SUPFAM" id="SSF81606">
    <property type="entry name" value="PP2C-like"/>
    <property type="match status" value="1"/>
</dbReference>
<feature type="compositionally biased region" description="Basic and acidic residues" evidence="11">
    <location>
        <begin position="2137"/>
        <end position="2146"/>
    </location>
</feature>
<dbReference type="eggNOG" id="KOG0697">
    <property type="taxonomic scope" value="Eukaryota"/>
</dbReference>
<evidence type="ECO:0000259" key="13">
    <source>
        <dbReference type="PROSITE" id="PS51746"/>
    </source>
</evidence>
<proteinExistence type="inferred from homology"/>
<dbReference type="InterPro" id="IPR039904">
    <property type="entry name" value="TRANK1"/>
</dbReference>
<gene>
    <name evidence="14" type="ORF">AURANDRAFT_67169</name>
</gene>
<dbReference type="Gene3D" id="2.60.120.620">
    <property type="entry name" value="q2cbj1_9rhob like domain"/>
    <property type="match status" value="1"/>
</dbReference>
<feature type="compositionally biased region" description="Basic and acidic residues" evidence="11">
    <location>
        <begin position="2645"/>
        <end position="2657"/>
    </location>
</feature>
<dbReference type="SMART" id="SM00248">
    <property type="entry name" value="ANK"/>
    <property type="match status" value="3"/>
</dbReference>
<feature type="region of interest" description="Disordered" evidence="11">
    <location>
        <begin position="311"/>
        <end position="343"/>
    </location>
</feature>
<dbReference type="SUPFAM" id="SSF52540">
    <property type="entry name" value="P-loop containing nucleoside triphosphate hydrolases"/>
    <property type="match status" value="2"/>
</dbReference>
<feature type="compositionally biased region" description="Acidic residues" evidence="11">
    <location>
        <begin position="525"/>
        <end position="536"/>
    </location>
</feature>
<keyword evidence="15" id="KW-1185">Reference proteome</keyword>
<evidence type="ECO:0000256" key="1">
    <source>
        <dbReference type="ARBA" id="ARBA00004170"/>
    </source>
</evidence>
<dbReference type="Gene3D" id="1.25.40.20">
    <property type="entry name" value="Ankyrin repeat-containing domain"/>
    <property type="match status" value="1"/>
</dbReference>
<dbReference type="PROSITE" id="PS50088">
    <property type="entry name" value="ANK_REPEAT"/>
    <property type="match status" value="1"/>
</dbReference>
<evidence type="ECO:0000256" key="7">
    <source>
        <dbReference type="ARBA" id="ARBA00022912"/>
    </source>
</evidence>
<keyword evidence="7 10" id="KW-0904">Protein phosphatase</keyword>
<dbReference type="Pfam" id="PF00023">
    <property type="entry name" value="Ank"/>
    <property type="match status" value="1"/>
</dbReference>
<feature type="region of interest" description="Disordered" evidence="11">
    <location>
        <begin position="485"/>
        <end position="549"/>
    </location>
</feature>
<evidence type="ECO:0000256" key="6">
    <source>
        <dbReference type="ARBA" id="ARBA00022840"/>
    </source>
</evidence>
<comment type="subcellular location">
    <subcellularLocation>
        <location evidence="1">Membrane</location>
        <topology evidence="1">Peripheral membrane protein</topology>
    </subcellularLocation>
</comment>
<dbReference type="PANTHER" id="PTHR21529:SF4">
    <property type="entry name" value="TPR AND ANKYRIN REPEAT-CONTAINING PROTEIN 1"/>
    <property type="match status" value="1"/>
</dbReference>
<feature type="region of interest" description="Disordered" evidence="11">
    <location>
        <begin position="2334"/>
        <end position="2369"/>
    </location>
</feature>
<evidence type="ECO:0000259" key="12">
    <source>
        <dbReference type="PROSITE" id="PS51198"/>
    </source>
</evidence>
<feature type="compositionally biased region" description="Basic and acidic residues" evidence="11">
    <location>
        <begin position="2117"/>
        <end position="2130"/>
    </location>
</feature>
<dbReference type="PANTHER" id="PTHR21529">
    <property type="entry name" value="MAMMARY TURMOR VIRUS RECEPTOR HOMOLOG 1, 2 MTVR1, 2"/>
    <property type="match status" value="1"/>
</dbReference>
<dbReference type="GO" id="GO:0004386">
    <property type="term" value="F:helicase activity"/>
    <property type="evidence" value="ECO:0007669"/>
    <property type="project" value="UniProtKB-UniRule"/>
</dbReference>
<evidence type="ECO:0000256" key="2">
    <source>
        <dbReference type="ARBA" id="ARBA00022723"/>
    </source>
</evidence>
<dbReference type="Pfam" id="PF13759">
    <property type="entry name" value="2OG-FeII_Oxy_5"/>
    <property type="match status" value="1"/>
</dbReference>
<feature type="compositionally biased region" description="Low complexity" evidence="11">
    <location>
        <begin position="311"/>
        <end position="323"/>
    </location>
</feature>
<feature type="region of interest" description="Disordered" evidence="11">
    <location>
        <begin position="2166"/>
        <end position="2185"/>
    </location>
</feature>
<name>F0YKA2_AURAN</name>
<dbReference type="GO" id="GO:0004721">
    <property type="term" value="F:phosphoprotein phosphatase activity"/>
    <property type="evidence" value="ECO:0007669"/>
    <property type="project" value="UniProtKB-KW"/>
</dbReference>
<evidence type="ECO:0000256" key="11">
    <source>
        <dbReference type="SAM" id="MobiDB-lite"/>
    </source>
</evidence>
<keyword evidence="5 9" id="KW-0347">Helicase</keyword>
<dbReference type="GO" id="GO:0046872">
    <property type="term" value="F:metal ion binding"/>
    <property type="evidence" value="ECO:0007669"/>
    <property type="project" value="UniProtKB-KW"/>
</dbReference>
<dbReference type="InParanoid" id="F0YKA2"/>
<dbReference type="EMBL" id="GL833151">
    <property type="protein sequence ID" value="EGB04424.1"/>
    <property type="molecule type" value="Genomic_DNA"/>
</dbReference>
<dbReference type="Gene3D" id="3.40.50.300">
    <property type="entry name" value="P-loop containing nucleotide triphosphate hydrolases"/>
    <property type="match status" value="1"/>
</dbReference>
<dbReference type="InterPro" id="IPR000222">
    <property type="entry name" value="PP2C_BS"/>
</dbReference>
<dbReference type="SMART" id="SM00332">
    <property type="entry name" value="PP2Cc"/>
    <property type="match status" value="1"/>
</dbReference>
<dbReference type="GO" id="GO:0005524">
    <property type="term" value="F:ATP binding"/>
    <property type="evidence" value="ECO:0007669"/>
    <property type="project" value="UniProtKB-UniRule"/>
</dbReference>
<evidence type="ECO:0000256" key="4">
    <source>
        <dbReference type="ARBA" id="ARBA00022801"/>
    </source>
</evidence>
<feature type="compositionally biased region" description="Basic and acidic residues" evidence="11">
    <location>
        <begin position="1278"/>
        <end position="1293"/>
    </location>
</feature>
<feature type="compositionally biased region" description="Basic and acidic residues" evidence="11">
    <location>
        <begin position="1309"/>
        <end position="1357"/>
    </location>
</feature>
<feature type="domain" description="PPM-type phosphatase" evidence="13">
    <location>
        <begin position="28"/>
        <end position="276"/>
    </location>
</feature>
<keyword evidence="2" id="KW-0479">Metal-binding</keyword>
<reference evidence="14 15" key="1">
    <citation type="journal article" date="2011" name="Proc. Natl. Acad. Sci. U.S.A.">
        <title>Niche of harmful alga Aureococcus anophagefferens revealed through ecogenomics.</title>
        <authorList>
            <person name="Gobler C.J."/>
            <person name="Berry D.L."/>
            <person name="Dyhrman S.T."/>
            <person name="Wilhelm S.W."/>
            <person name="Salamov A."/>
            <person name="Lobanov A.V."/>
            <person name="Zhang Y."/>
            <person name="Collier J.L."/>
            <person name="Wurch L.L."/>
            <person name="Kustka A.B."/>
            <person name="Dill B.D."/>
            <person name="Shah M."/>
            <person name="VerBerkmoes N.C."/>
            <person name="Kuo A."/>
            <person name="Terry A."/>
            <person name="Pangilinan J."/>
            <person name="Lindquist E.A."/>
            <person name="Lucas S."/>
            <person name="Paulsen I.T."/>
            <person name="Hattenrath-Lehmann T.K."/>
            <person name="Talmage S.C."/>
            <person name="Walker E.A."/>
            <person name="Koch F."/>
            <person name="Burson A.M."/>
            <person name="Marcoval M.A."/>
            <person name="Tang Y.Z."/>
            <person name="Lecleir G.R."/>
            <person name="Coyne K.J."/>
            <person name="Berg G.M."/>
            <person name="Bertrand E.M."/>
            <person name="Saito M.A."/>
            <person name="Gladyshev V.N."/>
            <person name="Grigoriev I.V."/>
        </authorList>
    </citation>
    <scope>NUCLEOTIDE SEQUENCE [LARGE SCALE GENOMIC DNA]</scope>
    <source>
        <strain evidence="15">CCMP 1984</strain>
    </source>
</reference>
<dbReference type="InterPro" id="IPR002110">
    <property type="entry name" value="Ankyrin_rpt"/>
</dbReference>
<dbReference type="InterPro" id="IPR027417">
    <property type="entry name" value="P-loop_NTPase"/>
</dbReference>
<feature type="compositionally biased region" description="Low complexity" evidence="11">
    <location>
        <begin position="2744"/>
        <end position="2755"/>
    </location>
</feature>
<feature type="repeat" description="ANK" evidence="8">
    <location>
        <begin position="890"/>
        <end position="919"/>
    </location>
</feature>
<dbReference type="PROSITE" id="PS50297">
    <property type="entry name" value="ANK_REP_REGION"/>
    <property type="match status" value="1"/>
</dbReference>
<feature type="domain" description="UvrD-like helicase ATP-binding" evidence="12">
    <location>
        <begin position="1560"/>
        <end position="1987"/>
    </location>
</feature>
<evidence type="ECO:0000256" key="8">
    <source>
        <dbReference type="PROSITE-ProRule" id="PRU00023"/>
    </source>
</evidence>
<dbReference type="GO" id="GO:0016020">
    <property type="term" value="C:membrane"/>
    <property type="evidence" value="ECO:0007669"/>
    <property type="project" value="UniProtKB-SubCell"/>
</dbReference>
<feature type="compositionally biased region" description="Basic residues" evidence="11">
    <location>
        <begin position="2558"/>
        <end position="2567"/>
    </location>
</feature>
<dbReference type="InterPro" id="IPR036770">
    <property type="entry name" value="Ankyrin_rpt-contain_sf"/>
</dbReference>
<feature type="compositionally biased region" description="Gly residues" evidence="11">
    <location>
        <begin position="450"/>
        <end position="460"/>
    </location>
</feature>
<keyword evidence="3 9" id="KW-0547">Nucleotide-binding</keyword>
<keyword evidence="6 9" id="KW-0067">ATP-binding</keyword>
<dbReference type="PROSITE" id="PS01032">
    <property type="entry name" value="PPM_1"/>
    <property type="match status" value="1"/>
</dbReference>
<feature type="region of interest" description="Disordered" evidence="11">
    <location>
        <begin position="2552"/>
        <end position="2575"/>
    </location>
</feature>
<organism evidence="15">
    <name type="scientific">Aureococcus anophagefferens</name>
    <name type="common">Harmful bloom alga</name>
    <dbReference type="NCBI Taxonomy" id="44056"/>
    <lineage>
        <taxon>Eukaryota</taxon>
        <taxon>Sar</taxon>
        <taxon>Stramenopiles</taxon>
        <taxon>Ochrophyta</taxon>
        <taxon>Pelagophyceae</taxon>
        <taxon>Pelagomonadales</taxon>
        <taxon>Pelagomonadaceae</taxon>
        <taxon>Aureococcus</taxon>
    </lineage>
</organism>
<dbReference type="KEGG" id="aaf:AURANDRAFT_67169"/>
<protein>
    <submittedName>
        <fullName evidence="14">Uncharacterized protein</fullName>
    </submittedName>
</protein>
<dbReference type="RefSeq" id="XP_009040811.1">
    <property type="nucleotide sequence ID" value="XM_009042563.1"/>
</dbReference>
<keyword evidence="8" id="KW-0040">ANK repeat</keyword>
<evidence type="ECO:0000256" key="9">
    <source>
        <dbReference type="PROSITE-ProRule" id="PRU00560"/>
    </source>
</evidence>
<dbReference type="Proteomes" id="UP000002729">
    <property type="component" value="Unassembled WGS sequence"/>
</dbReference>
<accession>F0YKA2</accession>
<dbReference type="InterPro" id="IPR012668">
    <property type="entry name" value="CHP02466"/>
</dbReference>
<sequence length="3653" mass="386221">MVASPSAAAWTARSGGVTSLDDCGGGVAVGTATLQGWRDAQEDAHVVDAQSDGALLLGLFDGHGGAAAAAMAARELGGCAAGATNGAALAAALLRVDGALRRAHAARGGFGEVGCTALAVAVTPATIAAAWLGDTVGLACRGGAVASLGRPHAPCDAGERARIEALGGVVLRNRVNGRLGVARALGDFDFKADAADGCLVSPAADFVDIPREAGHEFLVLACDGLWDVFAPDQAARFVEAAWGRGARSPDDVARRLAHGALLRGSKDNISVVLVMLDGPGLAARLERDAARRDLPVDAPTFDDAAFGEAPAPAPGAVPEAFPATPGSRGDLRRAQTPQRPCLSPAAPLASAALFADDGAAIGGATVEALGDAGVAALLGRMGLGHYEAALAGPRAPRPPRRFGSRAPRQRATSVAAGNAAMSDSDESMPGLVDAASSSDESDADEPVARAGGGGARGGGAAAAAAAAPAPAAAAGMSRGFLNGKKGGARAPAPAAAAADGGDSDGDSMPGLAQSSSSDDSAAESGGDESDESDDEPPAPTPAAAPSGALDLAEWSVRDLKKEMAAKGLSADGMVEKAEFVAAIRRFREDRDLALAHQVQEAELAGDGGETHDVDATWATDRLGLLGLDDIVHDVVPQMLDANADEHDTRALVEAVVPEGDAREQFLMDLFERQRMRRERRAAAGRLGGDAEAAVEAAGGGDVAALVEVLEKPGVDKAALAASLGGPLRDTPLVAACRRDHTECAFHLLSAGADPDARADDGATPLGLAAVGGFHATAKTLLFDFSVDASVVEGRTIGEIASLYAACCPTREALAKGEDTVASNDTRDPRDVYATLFKVHTTTLTRTMRTWKADLEAVAKVRVQRVGLSLSYETALARAGADGGGATWTGTPLELAVRADKLRLVEVLLEHGAAVAGKRVVDVPLYDAMEARRFGKYLRGLADDEKDNLIARPGDVERGFEDLDTLCGNIGAATAPAEAARLRALAAGHDARGSGRDVSAEFERRRRRALLWRCSLLLARSGCGDVLSFVAAGQKKGGHIFANGDMPDGVKGLREAREALEKCASLAYQVAKEYEDFPTPPATTDDAEDALKARAAAVGKENPLGFDGKALAHAFQLVALQRLTNVVALEASLLTATNPSREGVADVIPGYLDAGGASASWLDAWLKAVKGNEAKSAARVATALATAVSKWRESAPRLRDLVAAADEGSEQTLSSWKSAAKLKDFRPAKLAVAVASQKPKAAAAAPAAPAAAAAADEPKPALTAKQREKEKKRAKKQKQREEAERQAREAEDARAAAAAAEADRPPPTPEEQRAAAERRKKELADQAKREEAAAKERAARADRERKREEKAARDARRKLRDDARRELWRPAQTALAEVKARDLELKLKALPWATLVKRYGISAHVLVADRVLGWFADRDGAWRDRALDVLGAVARGPLADPLKGKGARAGLRTAPLDGSMLLLYSAFKDASGAVGVLAWCAVRKANLNDFVEKILESLDRRAGVSEDEAPFLTLRADHVLLSPGKNTPMKLYVAACESLPGGRAPGAVKAAVGENRWRPDLRLTEKEAGAVADDGAPSMVLGRSGTGKTVCMARRIARDRADHADRELLFVARSQALCNFVRDAACRGDADARAAGEPRAAAKFLTVNDLLPLLEEKTKNMAAGCKSDVRTPWRRMRYYRRVDGVDFRRDRDLRLTDEDYAKANGNYSSENDTDSSDDDSSDDDDGAGGARATQFGAMSFKVRGSCWPAADLVDFSRFRDEFWDKCGAERSRKNESLSPTFCWVQIQSFIKGSVTPLIRGEPLERDEYIDESGAISKRRATGLSKQDREDCYDVFVSYERELRHRQCHRRLWDATDREVALIQRVLEEGFVATTPLEASKRDGGAMAILDHVYCDEVQDMTQATLAVLLLAVGNRPERLFVCGDTAQAIQDGVAFRFSDLKETIYELQKEVKTRSGRGAAAMAAASDRSGAAAASKKLFKLTNNYRTHAGILGAANAVLDLLEQAFPNSVDVMEKDAGVSTGPRPTFSHERPVLDDLPNATLLMRAEPLRDARRRLAAERDDRRALVEEREGAVGASDDRDAVLDRADAALKAAAADIADEAEEAAAAWHAEVKAARKAYDAETKRRDADAKKRRAKRDAWLADRDKQAKKAKADLAKLAKKRARFEGADGDAGARRRASDRRAAELEAARASAEQVYNQRAREALDLWNTPSPMDANKHRVVATAVVGGDAARVQGIVAGLVAEEVEADVLLGDMEEEDIADCIAPDPAAAQIRALIVRRGGARLLADPRALIGDYARALTPAAEASVAPLEHFVAVEQRANADRCAAEDFDAQEAALRSASSAPREPPADLDEPDLPALVKPTEDHSPAGRAAYKAEYVRARATAPTLAEFGVDAAEVAARAKRRKKASKAAERADAGAIDAEIRRRRAAAGLTPSALHCAELLDNKLVSTRVFSVQEFKGLEEEAVVLVDFFGSADKETAKAWRDLFKARREGRGDFSDLSRRRALERDLKLLYTALTRPRSRLVILELTKEGAASDAAKFFTAKPADGAAPLAEKHKRSTKEKKKSADGATLSADEWRSRGALIARVATERAEGDAGVSAGDLDARLGEARDCFRNAEDAELEHRCDAVIACAKAVKDVRAKVADARGRDKGDRDDDDDAKPSAAEEAAAAAVAEALGSLALDEALAICKAADTGEANKALDDLAGDIKTLNPSPPPPSDHARQEGMSLSGGSRSRRRPAQSPVPQSMSSSSIDASLARNGREKECVPRTVNAMADAKTKGADLGDRMFTMNPPELAEEVVVSLLYDDGRESRFPGGSLGCDLSSCRYCTTLQLEVLAACATLRRMCAEGPAWRVAVLEALRAAPRALDTVLALLSSCPFVGPQAEDDAGEPDPAHPARRWERLAKPVVCASRHLRRGEAPDGYAATPEQSTADFARCMLFGPVGLLNELASANHAVLGDVLASAWWPRACASLVRMTCFGLDDFMEDDYGDDDDDHPLGDVVGLTLSLLLMVAPRAPVRGAAPFESLRAALERDDVATDDFHACLLDWRDAEDAGASLAGAAEAAGAAEPPPPDGYITAAADLLNLRTTGDLPEPQRLCLACCRPAKLGAGKESEIPSFKGSDLGRFPLAKLACSKCGAVFFCDNGNECQKLLLGYAGAYDLITASRTALEAPVGWATAETLTYTHPAPTSVCGMMLESLGASTPVARGRSATTAWRFACGDAAARNEALVAAALLAEAGGDGGLAASNRGGYHSDRDALGAEAPCLGELRALVAAAISALPGKARGRREIVHSWFNINRGDNHNALHDHRPALFSGVYYAAAPRAGGGELAFQLDASLGCSAAAPGAGTCSYGVVEPADGVLVVFPGGLKHAVFPMRTRGTVAMFFEGRDEAAQRQARQAPHAPASTLSMVGVAVALALAVVAGPAATLYVAASRGLFAGAPPLPEPWAKLAARLRRLRAPRPGPAPTKRRPTKLLQGSWCEHLWSIPAPGTPRHEWGRPCDTGEDEFARLRVEQDEWRVRIRECRSGDDVVADAQENVFRIRDEANLTADGYGLFVLEFLSTTSRLPAVRRRVGACSLHCVVPLRGGEHWKRLPRRVHVGVALDAVPCGAPLAPEAAARCATANETGEILELVGPCAWPGDDDDRGF</sequence>
<feature type="region of interest" description="Disordered" evidence="11">
    <location>
        <begin position="1702"/>
        <end position="1729"/>
    </location>
</feature>
<dbReference type="CDD" id="cd00143">
    <property type="entry name" value="PP2Cc"/>
    <property type="match status" value="1"/>
</dbReference>
<dbReference type="SUPFAM" id="SSF48403">
    <property type="entry name" value="Ankyrin repeat"/>
    <property type="match status" value="1"/>
</dbReference>
<feature type="compositionally biased region" description="Acidic residues" evidence="11">
    <location>
        <begin position="1710"/>
        <end position="1725"/>
    </location>
</feature>
<feature type="region of interest" description="Disordered" evidence="11">
    <location>
        <begin position="2709"/>
        <end position="2769"/>
    </location>
</feature>
<dbReference type="InterPro" id="IPR036457">
    <property type="entry name" value="PPM-type-like_dom_sf"/>
</dbReference>
<dbReference type="PROSITE" id="PS51198">
    <property type="entry name" value="UVRD_HELICASE_ATP_BIND"/>
    <property type="match status" value="1"/>
</dbReference>
<evidence type="ECO:0000256" key="10">
    <source>
        <dbReference type="RuleBase" id="RU003465"/>
    </source>
</evidence>
<evidence type="ECO:0000256" key="5">
    <source>
        <dbReference type="ARBA" id="ARBA00022806"/>
    </source>
</evidence>
<feature type="region of interest" description="Disordered" evidence="11">
    <location>
        <begin position="2117"/>
        <end position="2146"/>
    </location>
</feature>
<dbReference type="GeneID" id="20226107"/>
<dbReference type="InterPro" id="IPR001932">
    <property type="entry name" value="PPM-type_phosphatase-like_dom"/>
</dbReference>
<dbReference type="Pfam" id="PF00481">
    <property type="entry name" value="PP2C"/>
    <property type="match status" value="1"/>
</dbReference>
<feature type="binding site" evidence="9">
    <location>
        <begin position="1581"/>
        <end position="1588"/>
    </location>
    <ligand>
        <name>ATP</name>
        <dbReference type="ChEBI" id="CHEBI:30616"/>
    </ligand>
</feature>
<feature type="compositionally biased region" description="Low complexity" evidence="11">
    <location>
        <begin position="488"/>
        <end position="524"/>
    </location>
</feature>
<evidence type="ECO:0000313" key="15">
    <source>
        <dbReference type="Proteomes" id="UP000002729"/>
    </source>
</evidence>
<dbReference type="OrthoDB" id="44378at2759"/>
<dbReference type="Gene3D" id="3.60.40.10">
    <property type="entry name" value="PPM-type phosphatase domain"/>
    <property type="match status" value="1"/>
</dbReference>